<proteinExistence type="predicted"/>
<reference evidence="2" key="1">
    <citation type="journal article" date="2018" name="BMC Genomics">
        <title>Genomic insights into host adaptation between the wheat stripe rust pathogen (Puccinia striiformis f. sp. tritici) and the barley stripe rust pathogen (Puccinia striiformis f. sp. hordei).</title>
        <authorList>
            <person name="Xia C."/>
            <person name="Wang M."/>
            <person name="Yin C."/>
            <person name="Cornejo O.E."/>
            <person name="Hulbert S.H."/>
            <person name="Chen X."/>
        </authorList>
    </citation>
    <scope>NUCLEOTIDE SEQUENCE [LARGE SCALE GENOMIC DNA]</scope>
    <source>
        <strain evidence="2">93-210</strain>
    </source>
</reference>
<accession>A0ACC0DXU8</accession>
<dbReference type="EMBL" id="CM045877">
    <property type="protein sequence ID" value="KAI7940831.1"/>
    <property type="molecule type" value="Genomic_DNA"/>
</dbReference>
<gene>
    <name evidence="1" type="ORF">MJO28_013116</name>
</gene>
<name>A0ACC0DXU8_9BASI</name>
<evidence type="ECO:0000313" key="2">
    <source>
        <dbReference type="Proteomes" id="UP001060170"/>
    </source>
</evidence>
<evidence type="ECO:0000313" key="1">
    <source>
        <dbReference type="EMBL" id="KAI7940831.1"/>
    </source>
</evidence>
<reference evidence="2" key="2">
    <citation type="journal article" date="2018" name="Mol. Plant Microbe Interact.">
        <title>Genome sequence resources for the wheat stripe rust pathogen (Puccinia striiformis f. sp. tritici) and the barley stripe rust pathogen (Puccinia striiformis f. sp. hordei).</title>
        <authorList>
            <person name="Xia C."/>
            <person name="Wang M."/>
            <person name="Yin C."/>
            <person name="Cornejo O.E."/>
            <person name="Hulbert S.H."/>
            <person name="Chen X."/>
        </authorList>
    </citation>
    <scope>NUCLEOTIDE SEQUENCE [LARGE SCALE GENOMIC DNA]</scope>
    <source>
        <strain evidence="2">93-210</strain>
    </source>
</reference>
<protein>
    <submittedName>
        <fullName evidence="1">Uncharacterized protein</fullName>
    </submittedName>
</protein>
<keyword evidence="2" id="KW-1185">Reference proteome</keyword>
<comment type="caution">
    <text evidence="1">The sequence shown here is derived from an EMBL/GenBank/DDBJ whole genome shotgun (WGS) entry which is preliminary data.</text>
</comment>
<dbReference type="Proteomes" id="UP001060170">
    <property type="component" value="Chromosome 13"/>
</dbReference>
<sequence length="97" mass="10173">MNPIIQQPKAPRFICPPWQKTQPGAAIIVSAVSFNPVTMEPSPSTQPSLGTDHESKFKHITSAAIPCKSTALSPSATSSSMVFSLALPIPSAVMSPV</sequence>
<reference evidence="1 2" key="3">
    <citation type="journal article" date="2022" name="Microbiol. Spectr.">
        <title>Folding features and dynamics of 3D genome architecture in plant fungal pathogens.</title>
        <authorList>
            <person name="Xia C."/>
        </authorList>
    </citation>
    <scope>NUCLEOTIDE SEQUENCE [LARGE SCALE GENOMIC DNA]</scope>
    <source>
        <strain evidence="1 2">93-210</strain>
    </source>
</reference>
<organism evidence="1 2">
    <name type="scientific">Puccinia striiformis f. sp. tritici</name>
    <dbReference type="NCBI Taxonomy" id="168172"/>
    <lineage>
        <taxon>Eukaryota</taxon>
        <taxon>Fungi</taxon>
        <taxon>Dikarya</taxon>
        <taxon>Basidiomycota</taxon>
        <taxon>Pucciniomycotina</taxon>
        <taxon>Pucciniomycetes</taxon>
        <taxon>Pucciniales</taxon>
        <taxon>Pucciniaceae</taxon>
        <taxon>Puccinia</taxon>
    </lineage>
</organism>